<reference evidence="3" key="3">
    <citation type="submission" date="2010-09" db="EMBL/GenBank/DDBJ databases">
        <title>Annotation of Gaeumannomyces graminis var. tritici R3-111a-1.</title>
        <authorList>
            <consortium name="The Broad Institute Genome Sequencing Platform"/>
            <person name="Ma L.-J."/>
            <person name="Dead R."/>
            <person name="Young S.K."/>
            <person name="Zeng Q."/>
            <person name="Gargeya S."/>
            <person name="Fitzgerald M."/>
            <person name="Haas B."/>
            <person name="Abouelleil A."/>
            <person name="Alvarado L."/>
            <person name="Arachchi H.M."/>
            <person name="Berlin A."/>
            <person name="Brown A."/>
            <person name="Chapman S.B."/>
            <person name="Chen Z."/>
            <person name="Dunbar C."/>
            <person name="Freedman E."/>
            <person name="Gearin G."/>
            <person name="Gellesch M."/>
            <person name="Goldberg J."/>
            <person name="Griggs A."/>
            <person name="Gujja S."/>
            <person name="Heiman D."/>
            <person name="Howarth C."/>
            <person name="Larson L."/>
            <person name="Lui A."/>
            <person name="MacDonald P.J.P."/>
            <person name="Mehta T."/>
            <person name="Montmayeur A."/>
            <person name="Murphy C."/>
            <person name="Neiman D."/>
            <person name="Pearson M."/>
            <person name="Priest M."/>
            <person name="Roberts A."/>
            <person name="Saif S."/>
            <person name="Shea T."/>
            <person name="Shenoy N."/>
            <person name="Sisk P."/>
            <person name="Stolte C."/>
            <person name="Sykes S."/>
            <person name="Yandava C."/>
            <person name="Wortman J."/>
            <person name="Nusbaum C."/>
            <person name="Birren B."/>
        </authorList>
    </citation>
    <scope>NUCLEOTIDE SEQUENCE</scope>
    <source>
        <strain evidence="3">R3-111a-1</strain>
    </source>
</reference>
<name>J3PHQ0_GAET3</name>
<dbReference type="STRING" id="644352.J3PHQ0"/>
<dbReference type="GeneID" id="20353489"/>
<reference evidence="4" key="5">
    <citation type="submission" date="2018-04" db="UniProtKB">
        <authorList>
            <consortium name="EnsemblFungi"/>
        </authorList>
    </citation>
    <scope>IDENTIFICATION</scope>
    <source>
        <strain evidence="4">R3-111a-1</strain>
    </source>
</reference>
<dbReference type="RefSeq" id="XP_009229197.1">
    <property type="nucleotide sequence ID" value="XM_009230933.1"/>
</dbReference>
<accession>J3PHQ0</accession>
<evidence type="ECO:0000313" key="3">
    <source>
        <dbReference type="EMBL" id="EJT69412.1"/>
    </source>
</evidence>
<evidence type="ECO:0000259" key="2">
    <source>
        <dbReference type="Pfam" id="PF14040"/>
    </source>
</evidence>
<dbReference type="VEuPathDB" id="FungiDB:GGTG_13031"/>
<dbReference type="OrthoDB" id="2748312at2759"/>
<dbReference type="EMBL" id="GL385404">
    <property type="protein sequence ID" value="EJT69412.1"/>
    <property type="molecule type" value="Genomic_DNA"/>
</dbReference>
<sequence length="251" mass="27118">MHPLAAACAVLAAGAAANATWPAVLDWDCAETLDGCESACYAAKMHLVPDVLAYDAHSEGWLARGRRSGAELGLCNDSDLARNPRHERVMHTNQYPPASTRQGGEGAVLRCVTLADKLGSDSLPLCDAALGSGGLFYNYNMSDGDLFEVAIRNYAGIAYCPHGAALDDAPWEFKLKDGQVVDAWEPEHHRRDFANIFVHASVGVNLREYEDEYGDRVLSLSRNATSSLVGRTISNGQRGLTIMKEILPQGK</sequence>
<evidence type="ECO:0000313" key="5">
    <source>
        <dbReference type="Proteomes" id="UP000006039"/>
    </source>
</evidence>
<reference evidence="3" key="2">
    <citation type="submission" date="2010-07" db="EMBL/GenBank/DDBJ databases">
        <authorList>
            <consortium name="The Broad Institute Genome Sequencing Platform"/>
            <consortium name="Broad Institute Genome Sequencing Center for Infectious Disease"/>
            <person name="Ma L.-J."/>
            <person name="Dead R."/>
            <person name="Young S."/>
            <person name="Zeng Q."/>
            <person name="Koehrsen M."/>
            <person name="Alvarado L."/>
            <person name="Berlin A."/>
            <person name="Chapman S.B."/>
            <person name="Chen Z."/>
            <person name="Freedman E."/>
            <person name="Gellesch M."/>
            <person name="Goldberg J."/>
            <person name="Griggs A."/>
            <person name="Gujja S."/>
            <person name="Heilman E.R."/>
            <person name="Heiman D."/>
            <person name="Hepburn T."/>
            <person name="Howarth C."/>
            <person name="Jen D."/>
            <person name="Larson L."/>
            <person name="Mehta T."/>
            <person name="Neiman D."/>
            <person name="Pearson M."/>
            <person name="Roberts A."/>
            <person name="Saif S."/>
            <person name="Shea T."/>
            <person name="Shenoy N."/>
            <person name="Sisk P."/>
            <person name="Stolte C."/>
            <person name="Sykes S."/>
            <person name="Walk T."/>
            <person name="White J."/>
            <person name="Yandava C."/>
            <person name="Haas B."/>
            <person name="Nusbaum C."/>
            <person name="Birren B."/>
        </authorList>
    </citation>
    <scope>NUCLEOTIDE SEQUENCE</scope>
    <source>
        <strain evidence="3">R3-111a-1</strain>
    </source>
</reference>
<gene>
    <name evidence="4" type="primary">20353489</name>
    <name evidence="3" type="ORF">GGTG_13031</name>
</gene>
<dbReference type="AlphaFoldDB" id="J3PHQ0"/>
<dbReference type="Pfam" id="PF14040">
    <property type="entry name" value="DNase_NucA_NucB"/>
    <property type="match status" value="1"/>
</dbReference>
<feature type="chain" id="PRO_5015095371" description="Deoxyribonuclease NucA/NucB domain-containing protein" evidence="1">
    <location>
        <begin position="20"/>
        <end position="251"/>
    </location>
</feature>
<dbReference type="InterPro" id="IPR029476">
    <property type="entry name" value="DNase_NucA_NucB"/>
</dbReference>
<dbReference type="EnsemblFungi" id="EJT69412">
    <property type="protein sequence ID" value="EJT69412"/>
    <property type="gene ID" value="GGTG_13031"/>
</dbReference>
<proteinExistence type="predicted"/>
<feature type="signal peptide" evidence="1">
    <location>
        <begin position="1"/>
        <end position="19"/>
    </location>
</feature>
<protein>
    <recommendedName>
        <fullName evidence="2">Deoxyribonuclease NucA/NucB domain-containing protein</fullName>
    </recommendedName>
</protein>
<reference evidence="4" key="4">
    <citation type="journal article" date="2015" name="G3 (Bethesda)">
        <title>Genome sequences of three phytopathogenic species of the Magnaporthaceae family of fungi.</title>
        <authorList>
            <person name="Okagaki L.H."/>
            <person name="Nunes C.C."/>
            <person name="Sailsbery J."/>
            <person name="Clay B."/>
            <person name="Brown D."/>
            <person name="John T."/>
            <person name="Oh Y."/>
            <person name="Young N."/>
            <person name="Fitzgerald M."/>
            <person name="Haas B.J."/>
            <person name="Zeng Q."/>
            <person name="Young S."/>
            <person name="Adiconis X."/>
            <person name="Fan L."/>
            <person name="Levin J.Z."/>
            <person name="Mitchell T.K."/>
            <person name="Okubara P.A."/>
            <person name="Farman M.L."/>
            <person name="Kohn L.M."/>
            <person name="Birren B."/>
            <person name="Ma L.-J."/>
            <person name="Dean R.A."/>
        </authorList>
    </citation>
    <scope>NUCLEOTIDE SEQUENCE</scope>
    <source>
        <strain evidence="4">R3-111a-1</strain>
    </source>
</reference>
<evidence type="ECO:0000256" key="1">
    <source>
        <dbReference type="SAM" id="SignalP"/>
    </source>
</evidence>
<evidence type="ECO:0000313" key="4">
    <source>
        <dbReference type="EnsemblFungi" id="EJT69412"/>
    </source>
</evidence>
<keyword evidence="5" id="KW-1185">Reference proteome</keyword>
<dbReference type="eggNOG" id="ENOG502REA2">
    <property type="taxonomic scope" value="Eukaryota"/>
</dbReference>
<keyword evidence="1" id="KW-0732">Signal</keyword>
<reference evidence="5" key="1">
    <citation type="submission" date="2010-07" db="EMBL/GenBank/DDBJ databases">
        <title>The genome sequence of Gaeumannomyces graminis var. tritici strain R3-111a-1.</title>
        <authorList>
            <consortium name="The Broad Institute Genome Sequencing Platform"/>
            <person name="Ma L.-J."/>
            <person name="Dead R."/>
            <person name="Young S."/>
            <person name="Zeng Q."/>
            <person name="Koehrsen M."/>
            <person name="Alvarado L."/>
            <person name="Berlin A."/>
            <person name="Chapman S.B."/>
            <person name="Chen Z."/>
            <person name="Freedman E."/>
            <person name="Gellesch M."/>
            <person name="Goldberg J."/>
            <person name="Griggs A."/>
            <person name="Gujja S."/>
            <person name="Heilman E.R."/>
            <person name="Heiman D."/>
            <person name="Hepburn T."/>
            <person name="Howarth C."/>
            <person name="Jen D."/>
            <person name="Larson L."/>
            <person name="Mehta T."/>
            <person name="Neiman D."/>
            <person name="Pearson M."/>
            <person name="Roberts A."/>
            <person name="Saif S."/>
            <person name="Shea T."/>
            <person name="Shenoy N."/>
            <person name="Sisk P."/>
            <person name="Stolte C."/>
            <person name="Sykes S."/>
            <person name="Walk T."/>
            <person name="White J."/>
            <person name="Yandava C."/>
            <person name="Haas B."/>
            <person name="Nusbaum C."/>
            <person name="Birren B."/>
        </authorList>
    </citation>
    <scope>NUCLEOTIDE SEQUENCE [LARGE SCALE GENOMIC DNA]</scope>
    <source>
        <strain evidence="5">R3-111a-1</strain>
    </source>
</reference>
<dbReference type="Proteomes" id="UP000006039">
    <property type="component" value="Unassembled WGS sequence"/>
</dbReference>
<dbReference type="HOGENOM" id="CLU_096871_0_0_1"/>
<feature type="domain" description="Deoxyribonuclease NucA/NucB" evidence="2">
    <location>
        <begin position="39"/>
        <end position="117"/>
    </location>
</feature>
<organism evidence="3">
    <name type="scientific">Gaeumannomyces tritici (strain R3-111a-1)</name>
    <name type="common">Wheat and barley take-all root rot fungus</name>
    <name type="synonym">Gaeumannomyces graminis var. tritici</name>
    <dbReference type="NCBI Taxonomy" id="644352"/>
    <lineage>
        <taxon>Eukaryota</taxon>
        <taxon>Fungi</taxon>
        <taxon>Dikarya</taxon>
        <taxon>Ascomycota</taxon>
        <taxon>Pezizomycotina</taxon>
        <taxon>Sordariomycetes</taxon>
        <taxon>Sordariomycetidae</taxon>
        <taxon>Magnaporthales</taxon>
        <taxon>Magnaporthaceae</taxon>
        <taxon>Gaeumannomyces</taxon>
    </lineage>
</organism>